<comment type="caution">
    <text evidence="2">The sequence shown here is derived from an EMBL/GenBank/DDBJ whole genome shotgun (WGS) entry which is preliminary data.</text>
</comment>
<protein>
    <recommendedName>
        <fullName evidence="4">GPI anchored serine-threonine rich protein</fullName>
    </recommendedName>
</protein>
<reference evidence="2" key="1">
    <citation type="journal article" date="2021" name="Nat. Commun.">
        <title>Genetic determinants of endophytism in the Arabidopsis root mycobiome.</title>
        <authorList>
            <person name="Mesny F."/>
            <person name="Miyauchi S."/>
            <person name="Thiergart T."/>
            <person name="Pickel B."/>
            <person name="Atanasova L."/>
            <person name="Karlsson M."/>
            <person name="Huettel B."/>
            <person name="Barry K.W."/>
            <person name="Haridas S."/>
            <person name="Chen C."/>
            <person name="Bauer D."/>
            <person name="Andreopoulos W."/>
            <person name="Pangilinan J."/>
            <person name="LaButti K."/>
            <person name="Riley R."/>
            <person name="Lipzen A."/>
            <person name="Clum A."/>
            <person name="Drula E."/>
            <person name="Henrissat B."/>
            <person name="Kohler A."/>
            <person name="Grigoriev I.V."/>
            <person name="Martin F.M."/>
            <person name="Hacquard S."/>
        </authorList>
    </citation>
    <scope>NUCLEOTIDE SEQUENCE</scope>
    <source>
        <strain evidence="2">MPI-CAGE-CH-0230</strain>
    </source>
</reference>
<proteinExistence type="predicted"/>
<organism evidence="2 3">
    <name type="scientific">Microdochium trichocladiopsis</name>
    <dbReference type="NCBI Taxonomy" id="1682393"/>
    <lineage>
        <taxon>Eukaryota</taxon>
        <taxon>Fungi</taxon>
        <taxon>Dikarya</taxon>
        <taxon>Ascomycota</taxon>
        <taxon>Pezizomycotina</taxon>
        <taxon>Sordariomycetes</taxon>
        <taxon>Xylariomycetidae</taxon>
        <taxon>Xylariales</taxon>
        <taxon>Microdochiaceae</taxon>
        <taxon>Microdochium</taxon>
    </lineage>
</organism>
<feature type="chain" id="PRO_5040139351" description="GPI anchored serine-threonine rich protein" evidence="1">
    <location>
        <begin position="20"/>
        <end position="163"/>
    </location>
</feature>
<evidence type="ECO:0008006" key="4">
    <source>
        <dbReference type="Google" id="ProtNLM"/>
    </source>
</evidence>
<name>A0A9P9BTS4_9PEZI</name>
<evidence type="ECO:0000313" key="3">
    <source>
        <dbReference type="Proteomes" id="UP000756346"/>
    </source>
</evidence>
<dbReference type="AlphaFoldDB" id="A0A9P9BTS4"/>
<keyword evidence="3" id="KW-1185">Reference proteome</keyword>
<dbReference type="EMBL" id="JAGTJQ010000005">
    <property type="protein sequence ID" value="KAH7030754.1"/>
    <property type="molecule type" value="Genomic_DNA"/>
</dbReference>
<dbReference type="GeneID" id="70177468"/>
<dbReference type="OrthoDB" id="2507140at2759"/>
<dbReference type="RefSeq" id="XP_046012434.1">
    <property type="nucleotide sequence ID" value="XM_046147922.1"/>
</dbReference>
<evidence type="ECO:0000313" key="2">
    <source>
        <dbReference type="EMBL" id="KAH7030754.1"/>
    </source>
</evidence>
<dbReference type="Proteomes" id="UP000756346">
    <property type="component" value="Unassembled WGS sequence"/>
</dbReference>
<feature type="signal peptide" evidence="1">
    <location>
        <begin position="1"/>
        <end position="19"/>
    </location>
</feature>
<gene>
    <name evidence="2" type="ORF">B0I36DRAFT_113605</name>
</gene>
<evidence type="ECO:0000256" key="1">
    <source>
        <dbReference type="SAM" id="SignalP"/>
    </source>
</evidence>
<sequence length="163" mass="16035">MKTTTFAAAALFAASSASAATSTCPGINILEACLETTQGYLSLCTNQGDWQCLCDKWTAIVSCFDNCPTDSRASSFGNNKQLYCLNASLYATTTSVAVPTGTQSSGSNAAQTTSASGVQQTSASASTSSTVPSPTGAPGAAANLAVSAGGILAAVAAVVAAVL</sequence>
<accession>A0A9P9BTS4</accession>
<keyword evidence="1" id="KW-0732">Signal</keyword>